<dbReference type="RefSeq" id="WP_090848866.1">
    <property type="nucleotide sequence ID" value="NZ_FNXG01000007.1"/>
</dbReference>
<name>A0A1H6NE53_9RHOB</name>
<evidence type="ECO:0000313" key="2">
    <source>
        <dbReference type="Proteomes" id="UP000199125"/>
    </source>
</evidence>
<protein>
    <recommendedName>
        <fullName evidence="3">Phasin protein</fullName>
    </recommendedName>
</protein>
<dbReference type="Proteomes" id="UP000199125">
    <property type="component" value="Unassembled WGS sequence"/>
</dbReference>
<evidence type="ECO:0000313" key="1">
    <source>
        <dbReference type="EMBL" id="SEI11134.1"/>
    </source>
</evidence>
<accession>A0A1H6NE53</accession>
<reference evidence="2" key="1">
    <citation type="submission" date="2016-10" db="EMBL/GenBank/DDBJ databases">
        <authorList>
            <person name="Varghese N."/>
            <person name="Submissions S."/>
        </authorList>
    </citation>
    <scope>NUCLEOTIDE SEQUENCE [LARGE SCALE GENOMIC DNA]</scope>
    <source>
        <strain evidence="2">DSM 11593</strain>
    </source>
</reference>
<dbReference type="AlphaFoldDB" id="A0A1H6NE53"/>
<gene>
    <name evidence="1" type="ORF">SAMN04488075_2958</name>
</gene>
<organism evidence="1 2">
    <name type="scientific">Paracoccus alkenifer</name>
    <dbReference type="NCBI Taxonomy" id="65735"/>
    <lineage>
        <taxon>Bacteria</taxon>
        <taxon>Pseudomonadati</taxon>
        <taxon>Pseudomonadota</taxon>
        <taxon>Alphaproteobacteria</taxon>
        <taxon>Rhodobacterales</taxon>
        <taxon>Paracoccaceae</taxon>
        <taxon>Paracoccus</taxon>
    </lineage>
</organism>
<evidence type="ECO:0008006" key="3">
    <source>
        <dbReference type="Google" id="ProtNLM"/>
    </source>
</evidence>
<dbReference type="OrthoDB" id="8266045at2"/>
<proteinExistence type="predicted"/>
<keyword evidence="2" id="KW-1185">Reference proteome</keyword>
<sequence length="119" mass="13205">MNIEMLPLSLYRANSELMLRILNLSQDYRHRGLEIACRYHEDIIVKTRAELSRLSQQTAPEMSFSLPAEIFMQLTGASMSGALATGTPLIAAQTTLIQGLQEAVQDWQTAVGQRALPDS</sequence>
<dbReference type="EMBL" id="FNXG01000007">
    <property type="protein sequence ID" value="SEI11134.1"/>
    <property type="molecule type" value="Genomic_DNA"/>
</dbReference>